<evidence type="ECO:0000259" key="8">
    <source>
        <dbReference type="PROSITE" id="PS50110"/>
    </source>
</evidence>
<proteinExistence type="predicted"/>
<feature type="domain" description="Response regulatory" evidence="8">
    <location>
        <begin position="4"/>
        <end position="117"/>
    </location>
</feature>
<dbReference type="PROSITE" id="PS51755">
    <property type="entry name" value="OMPR_PHOB"/>
    <property type="match status" value="1"/>
</dbReference>
<organism evidence="10 11">
    <name type="scientific">Marinagarivorans cellulosilyticus</name>
    <dbReference type="NCBI Taxonomy" id="2721545"/>
    <lineage>
        <taxon>Bacteria</taxon>
        <taxon>Pseudomonadati</taxon>
        <taxon>Pseudomonadota</taxon>
        <taxon>Gammaproteobacteria</taxon>
        <taxon>Cellvibrionales</taxon>
        <taxon>Cellvibrionaceae</taxon>
        <taxon>Marinagarivorans</taxon>
    </lineage>
</organism>
<evidence type="ECO:0000256" key="6">
    <source>
        <dbReference type="PROSITE-ProRule" id="PRU00169"/>
    </source>
</evidence>
<dbReference type="RefSeq" id="WP_236985463.1">
    <property type="nucleotide sequence ID" value="NZ_AP023086.1"/>
</dbReference>
<dbReference type="GO" id="GO:0000976">
    <property type="term" value="F:transcription cis-regulatory region binding"/>
    <property type="evidence" value="ECO:0007669"/>
    <property type="project" value="TreeGrafter"/>
</dbReference>
<dbReference type="Proteomes" id="UP001320119">
    <property type="component" value="Chromosome"/>
</dbReference>
<dbReference type="InterPro" id="IPR001867">
    <property type="entry name" value="OmpR/PhoB-type_DNA-bd"/>
</dbReference>
<dbReference type="InterPro" id="IPR039420">
    <property type="entry name" value="WalR-like"/>
</dbReference>
<feature type="DNA-binding region" description="OmpR/PhoB-type" evidence="7">
    <location>
        <begin position="126"/>
        <end position="223"/>
    </location>
</feature>
<dbReference type="InterPro" id="IPR011006">
    <property type="entry name" value="CheY-like_superfamily"/>
</dbReference>
<dbReference type="Gene3D" id="1.10.10.10">
    <property type="entry name" value="Winged helix-like DNA-binding domain superfamily/Winged helix DNA-binding domain"/>
    <property type="match status" value="1"/>
</dbReference>
<dbReference type="InterPro" id="IPR036388">
    <property type="entry name" value="WH-like_DNA-bd_sf"/>
</dbReference>
<evidence type="ECO:0000313" key="10">
    <source>
        <dbReference type="EMBL" id="BCD95951.1"/>
    </source>
</evidence>
<dbReference type="PROSITE" id="PS50110">
    <property type="entry name" value="RESPONSE_REGULATORY"/>
    <property type="match status" value="1"/>
</dbReference>
<dbReference type="Gene3D" id="6.10.250.690">
    <property type="match status" value="1"/>
</dbReference>
<evidence type="ECO:0000256" key="3">
    <source>
        <dbReference type="ARBA" id="ARBA00023015"/>
    </source>
</evidence>
<dbReference type="SMART" id="SM00448">
    <property type="entry name" value="REC"/>
    <property type="match status" value="1"/>
</dbReference>
<evidence type="ECO:0000256" key="1">
    <source>
        <dbReference type="ARBA" id="ARBA00022553"/>
    </source>
</evidence>
<dbReference type="GO" id="GO:0005829">
    <property type="term" value="C:cytosol"/>
    <property type="evidence" value="ECO:0007669"/>
    <property type="project" value="TreeGrafter"/>
</dbReference>
<dbReference type="CDD" id="cd00383">
    <property type="entry name" value="trans_reg_C"/>
    <property type="match status" value="1"/>
</dbReference>
<keyword evidence="3" id="KW-0805">Transcription regulation</keyword>
<dbReference type="EMBL" id="AP023086">
    <property type="protein sequence ID" value="BCD95951.1"/>
    <property type="molecule type" value="Genomic_DNA"/>
</dbReference>
<dbReference type="SMART" id="SM00862">
    <property type="entry name" value="Trans_reg_C"/>
    <property type="match status" value="1"/>
</dbReference>
<evidence type="ECO:0000259" key="9">
    <source>
        <dbReference type="PROSITE" id="PS51755"/>
    </source>
</evidence>
<accession>A0AAN1WE70</accession>
<reference evidence="10 11" key="1">
    <citation type="journal article" date="2022" name="IScience">
        <title>An ultrasensitive nanofiber-based assay for enzymatic hydrolysis and deep-sea microbial degradation of cellulose.</title>
        <authorList>
            <person name="Tsudome M."/>
            <person name="Tachioka M."/>
            <person name="Miyazaki M."/>
            <person name="Uchimura K."/>
            <person name="Tsuda M."/>
            <person name="Takaki Y."/>
            <person name="Deguchi S."/>
        </authorList>
    </citation>
    <scope>NUCLEOTIDE SEQUENCE [LARGE SCALE GENOMIC DNA]</scope>
    <source>
        <strain evidence="10 11">GE09</strain>
    </source>
</reference>
<name>A0AAN1WE70_9GAMM</name>
<dbReference type="PANTHER" id="PTHR48111:SF4">
    <property type="entry name" value="DNA-BINDING DUAL TRANSCRIPTIONAL REGULATOR OMPR"/>
    <property type="match status" value="1"/>
</dbReference>
<dbReference type="Pfam" id="PF00486">
    <property type="entry name" value="Trans_reg_C"/>
    <property type="match status" value="1"/>
</dbReference>
<evidence type="ECO:0000256" key="7">
    <source>
        <dbReference type="PROSITE-ProRule" id="PRU01091"/>
    </source>
</evidence>
<keyword evidence="11" id="KW-1185">Reference proteome</keyword>
<evidence type="ECO:0000256" key="5">
    <source>
        <dbReference type="ARBA" id="ARBA00023163"/>
    </source>
</evidence>
<dbReference type="SUPFAM" id="SSF52172">
    <property type="entry name" value="CheY-like"/>
    <property type="match status" value="1"/>
</dbReference>
<evidence type="ECO:0000313" key="11">
    <source>
        <dbReference type="Proteomes" id="UP001320119"/>
    </source>
</evidence>
<dbReference type="InterPro" id="IPR016032">
    <property type="entry name" value="Sig_transdc_resp-reg_C-effctor"/>
</dbReference>
<dbReference type="Gene3D" id="3.40.50.2300">
    <property type="match status" value="1"/>
</dbReference>
<evidence type="ECO:0000256" key="4">
    <source>
        <dbReference type="ARBA" id="ARBA00023125"/>
    </source>
</evidence>
<sequence>MKSIILVVEDEMRLSNAICKYLESEGYGYRQEALGAAAVDSVKTMQPDLIILDVMLPDMEGLAVCQAIRQFSTVPIIMLTARVQESDRLAGFSAGADDYVCKPFSPKELMYRVQAVLKRVSKPKTENAISYEGITLILDGYRLVVAGNEVAVTQTEFQILQMLLSQPTTVFSREQLLTSAHGKYLEHYQRTIDSHIKNLRKKINVSGKTNFIKTVYGVGYKFV</sequence>
<dbReference type="Pfam" id="PF00072">
    <property type="entry name" value="Response_reg"/>
    <property type="match status" value="1"/>
</dbReference>
<gene>
    <name evidence="10" type="ORF">MARGE09_P0150</name>
</gene>
<dbReference type="InterPro" id="IPR001789">
    <property type="entry name" value="Sig_transdc_resp-reg_receiver"/>
</dbReference>
<keyword evidence="5" id="KW-0804">Transcription</keyword>
<keyword evidence="1 6" id="KW-0597">Phosphoprotein</keyword>
<dbReference type="AlphaFoldDB" id="A0AAN1WE70"/>
<keyword evidence="4 7" id="KW-0238">DNA-binding</keyword>
<feature type="modified residue" description="4-aspartylphosphate" evidence="6">
    <location>
        <position position="53"/>
    </location>
</feature>
<dbReference type="KEGG" id="marq:MARGE09_P0150"/>
<feature type="domain" description="OmpR/PhoB-type" evidence="9">
    <location>
        <begin position="126"/>
        <end position="223"/>
    </location>
</feature>
<dbReference type="SUPFAM" id="SSF46894">
    <property type="entry name" value="C-terminal effector domain of the bipartite response regulators"/>
    <property type="match status" value="1"/>
</dbReference>
<dbReference type="GO" id="GO:0006355">
    <property type="term" value="P:regulation of DNA-templated transcription"/>
    <property type="evidence" value="ECO:0007669"/>
    <property type="project" value="InterPro"/>
</dbReference>
<dbReference type="FunFam" id="3.40.50.2300:FF:000001">
    <property type="entry name" value="DNA-binding response regulator PhoB"/>
    <property type="match status" value="1"/>
</dbReference>
<dbReference type="PANTHER" id="PTHR48111">
    <property type="entry name" value="REGULATOR OF RPOS"/>
    <property type="match status" value="1"/>
</dbReference>
<evidence type="ECO:0000256" key="2">
    <source>
        <dbReference type="ARBA" id="ARBA00023012"/>
    </source>
</evidence>
<dbReference type="GO" id="GO:0032993">
    <property type="term" value="C:protein-DNA complex"/>
    <property type="evidence" value="ECO:0007669"/>
    <property type="project" value="TreeGrafter"/>
</dbReference>
<protein>
    <submittedName>
        <fullName evidence="10">Two-component system, OmpR family, response regulator BaeR</fullName>
    </submittedName>
</protein>
<keyword evidence="2" id="KW-0902">Two-component regulatory system</keyword>
<dbReference type="GO" id="GO:0000156">
    <property type="term" value="F:phosphorelay response regulator activity"/>
    <property type="evidence" value="ECO:0007669"/>
    <property type="project" value="TreeGrafter"/>
</dbReference>